<dbReference type="Ensembl" id="ENSCJPT00005009636.1">
    <property type="protein sequence ID" value="ENSCJPP00005006080.1"/>
    <property type="gene ID" value="ENSCJPG00005005714.1"/>
</dbReference>
<organism evidence="1 2">
    <name type="scientific">Coturnix japonica</name>
    <name type="common">Japanese quail</name>
    <name type="synonym">Coturnix coturnix japonica</name>
    <dbReference type="NCBI Taxonomy" id="93934"/>
    <lineage>
        <taxon>Eukaryota</taxon>
        <taxon>Metazoa</taxon>
        <taxon>Chordata</taxon>
        <taxon>Craniata</taxon>
        <taxon>Vertebrata</taxon>
        <taxon>Euteleostomi</taxon>
        <taxon>Archelosauria</taxon>
        <taxon>Archosauria</taxon>
        <taxon>Dinosauria</taxon>
        <taxon>Saurischia</taxon>
        <taxon>Theropoda</taxon>
        <taxon>Coelurosauria</taxon>
        <taxon>Aves</taxon>
        <taxon>Neognathae</taxon>
        <taxon>Galloanserae</taxon>
        <taxon>Galliformes</taxon>
        <taxon>Phasianidae</taxon>
        <taxon>Perdicinae</taxon>
        <taxon>Coturnix</taxon>
    </lineage>
</organism>
<reference evidence="1" key="3">
    <citation type="submission" date="2025-09" db="UniProtKB">
        <authorList>
            <consortium name="Ensembl"/>
        </authorList>
    </citation>
    <scope>IDENTIFICATION</scope>
</reference>
<dbReference type="Proteomes" id="UP000694412">
    <property type="component" value="Chromosome 2"/>
</dbReference>
<sequence length="78" mass="8847">MTSVFHQPILRVHIMSHQNSVFIAFIDQHTNPAKAKSTALIDRSSTQDSSVFKHLTSLYSYTALRLFLGTEKTHALYP</sequence>
<dbReference type="AlphaFoldDB" id="A0A8C2SZX5"/>
<evidence type="ECO:0000313" key="1">
    <source>
        <dbReference type="Ensembl" id="ENSCJPP00005006080.1"/>
    </source>
</evidence>
<keyword evidence="2" id="KW-1185">Reference proteome</keyword>
<accession>A0A8C2SZX5</accession>
<protein>
    <submittedName>
        <fullName evidence="1">Uncharacterized protein</fullName>
    </submittedName>
</protein>
<reference evidence="1" key="2">
    <citation type="submission" date="2025-08" db="UniProtKB">
        <authorList>
            <consortium name="Ensembl"/>
        </authorList>
    </citation>
    <scope>IDENTIFICATION</scope>
</reference>
<evidence type="ECO:0000313" key="2">
    <source>
        <dbReference type="Proteomes" id="UP000694412"/>
    </source>
</evidence>
<name>A0A8C2SZX5_COTJA</name>
<reference evidence="1" key="1">
    <citation type="submission" date="2015-11" db="EMBL/GenBank/DDBJ databases">
        <authorList>
            <consortium name="International Coturnix japonica Genome Analysis Consortium"/>
            <person name="Warren W."/>
            <person name="Burt D.W."/>
            <person name="Antin P.B."/>
            <person name="Lanford R."/>
            <person name="Gros J."/>
            <person name="Wilson R.K."/>
        </authorList>
    </citation>
    <scope>NUCLEOTIDE SEQUENCE [LARGE SCALE GENOMIC DNA]</scope>
</reference>
<dbReference type="GeneTree" id="ENSGT00960000189558"/>
<proteinExistence type="predicted"/>